<comment type="caution">
    <text evidence="2">The sequence shown here is derived from an EMBL/GenBank/DDBJ whole genome shotgun (WGS) entry which is preliminary data.</text>
</comment>
<reference evidence="2" key="2">
    <citation type="submission" date="2021-04" db="EMBL/GenBank/DDBJ databases">
        <authorList>
            <person name="Gilroy R."/>
        </authorList>
    </citation>
    <scope>NUCLEOTIDE SEQUENCE</scope>
    <source>
        <strain evidence="2">14975</strain>
    </source>
</reference>
<feature type="chain" id="PRO_5038340273" evidence="1">
    <location>
        <begin position="25"/>
        <end position="175"/>
    </location>
</feature>
<accession>A0A9D2AH68</accession>
<dbReference type="AlphaFoldDB" id="A0A9D2AH68"/>
<proteinExistence type="predicted"/>
<evidence type="ECO:0000256" key="1">
    <source>
        <dbReference type="SAM" id="SignalP"/>
    </source>
</evidence>
<reference evidence="2" key="1">
    <citation type="journal article" date="2021" name="PeerJ">
        <title>Extensive microbial diversity within the chicken gut microbiome revealed by metagenomics and culture.</title>
        <authorList>
            <person name="Gilroy R."/>
            <person name="Ravi A."/>
            <person name="Getino M."/>
            <person name="Pursley I."/>
            <person name="Horton D.L."/>
            <person name="Alikhan N.F."/>
            <person name="Baker D."/>
            <person name="Gharbi K."/>
            <person name="Hall N."/>
            <person name="Watson M."/>
            <person name="Adriaenssens E.M."/>
            <person name="Foster-Nyarko E."/>
            <person name="Jarju S."/>
            <person name="Secka A."/>
            <person name="Antonio M."/>
            <person name="Oren A."/>
            <person name="Chaudhuri R.R."/>
            <person name="La Ragione R."/>
            <person name="Hildebrand F."/>
            <person name="Pallen M.J."/>
        </authorList>
    </citation>
    <scope>NUCLEOTIDE SEQUENCE</scope>
    <source>
        <strain evidence="2">14975</strain>
    </source>
</reference>
<gene>
    <name evidence="2" type="ORF">H9862_00395</name>
</gene>
<evidence type="ECO:0000313" key="2">
    <source>
        <dbReference type="EMBL" id="HIX19043.1"/>
    </source>
</evidence>
<name>A0A9D2AH68_9BACT</name>
<protein>
    <submittedName>
        <fullName evidence="2">Uncharacterized protein</fullName>
    </submittedName>
</protein>
<evidence type="ECO:0000313" key="3">
    <source>
        <dbReference type="Proteomes" id="UP000823964"/>
    </source>
</evidence>
<organism evidence="2 3">
    <name type="scientific">Candidatus Akkermansia intestinigallinarum</name>
    <dbReference type="NCBI Taxonomy" id="2838431"/>
    <lineage>
        <taxon>Bacteria</taxon>
        <taxon>Pseudomonadati</taxon>
        <taxon>Verrucomicrobiota</taxon>
        <taxon>Verrucomicrobiia</taxon>
        <taxon>Verrucomicrobiales</taxon>
        <taxon>Akkermansiaceae</taxon>
        <taxon>Akkermansia</taxon>
    </lineage>
</organism>
<feature type="signal peptide" evidence="1">
    <location>
        <begin position="1"/>
        <end position="24"/>
    </location>
</feature>
<dbReference type="EMBL" id="DXFQ01000006">
    <property type="protein sequence ID" value="HIX19043.1"/>
    <property type="molecule type" value="Genomic_DNA"/>
</dbReference>
<dbReference type="Proteomes" id="UP000823964">
    <property type="component" value="Unassembled WGS sequence"/>
</dbReference>
<keyword evidence="1" id="KW-0732">Signal</keyword>
<sequence>MMQRFTACLLTGLLVAALAPELSAQSAEVTEQERDVVRVVRHPDGTRSYYKRQVGWKGMLCATYTASGKLAAINDYTESRYGQLLGCVIYNDKHEVIYKVSYGYDRKSRLIEERMYSYPEKKLVQRVIYRYDARGKRSKPLIISLNPNAAEITPTLSEDAARIHQELRSGKGSRR</sequence>